<protein>
    <submittedName>
        <fullName evidence="6">Pyrroline-5-carboxylate reductase</fullName>
        <ecNumber evidence="6">1.5.1.2</ecNumber>
    </submittedName>
</protein>
<dbReference type="Gene3D" id="3.40.50.720">
    <property type="entry name" value="NAD(P)-binding Rossmann-like Domain"/>
    <property type="match status" value="1"/>
</dbReference>
<evidence type="ECO:0000256" key="1">
    <source>
        <dbReference type="ARBA" id="ARBA00005525"/>
    </source>
</evidence>
<dbReference type="NCBIfam" id="TIGR00112">
    <property type="entry name" value="proC"/>
    <property type="match status" value="1"/>
</dbReference>
<comment type="similarity">
    <text evidence="1">Belongs to the pyrroline-5-carboxylate reductase family.</text>
</comment>
<dbReference type="InterPro" id="IPR008927">
    <property type="entry name" value="6-PGluconate_DH-like_C_sf"/>
</dbReference>
<dbReference type="SUPFAM" id="SSF48179">
    <property type="entry name" value="6-phosphogluconate dehydrogenase C-terminal domain-like"/>
    <property type="match status" value="1"/>
</dbReference>
<dbReference type="EC" id="1.5.1.2" evidence="6"/>
<organism evidence="6">
    <name type="scientific">hydrothermal vent metagenome</name>
    <dbReference type="NCBI Taxonomy" id="652676"/>
    <lineage>
        <taxon>unclassified sequences</taxon>
        <taxon>metagenomes</taxon>
        <taxon>ecological metagenomes</taxon>
    </lineage>
</organism>
<dbReference type="HAMAP" id="MF_01925">
    <property type="entry name" value="P5C_reductase"/>
    <property type="match status" value="1"/>
</dbReference>
<dbReference type="Pfam" id="PF14748">
    <property type="entry name" value="P5CR_dimer"/>
    <property type="match status" value="1"/>
</dbReference>
<gene>
    <name evidence="6" type="ORF">MNBD_ALPHA08-27</name>
</gene>
<name>A0A3B0S0E6_9ZZZZ</name>
<feature type="domain" description="Pyrroline-5-carboxylate reductase dimerisation" evidence="5">
    <location>
        <begin position="170"/>
        <end position="275"/>
    </location>
</feature>
<dbReference type="InterPro" id="IPR028939">
    <property type="entry name" value="P5C_Rdtase_cat_N"/>
</dbReference>
<dbReference type="GO" id="GO:0055129">
    <property type="term" value="P:L-proline biosynthetic process"/>
    <property type="evidence" value="ECO:0007669"/>
    <property type="project" value="TreeGrafter"/>
</dbReference>
<evidence type="ECO:0000313" key="6">
    <source>
        <dbReference type="EMBL" id="VAV94306.1"/>
    </source>
</evidence>
<dbReference type="EMBL" id="UOEC01000116">
    <property type="protein sequence ID" value="VAV94306.1"/>
    <property type="molecule type" value="Genomic_DNA"/>
</dbReference>
<dbReference type="PANTHER" id="PTHR11645">
    <property type="entry name" value="PYRROLINE-5-CARBOXYLATE REDUCTASE"/>
    <property type="match status" value="1"/>
</dbReference>
<dbReference type="FunFam" id="1.10.3730.10:FF:000001">
    <property type="entry name" value="Pyrroline-5-carboxylate reductase"/>
    <property type="match status" value="1"/>
</dbReference>
<dbReference type="PIRSF" id="PIRSF000193">
    <property type="entry name" value="Pyrrol-5-carb_rd"/>
    <property type="match status" value="1"/>
</dbReference>
<keyword evidence="3 6" id="KW-0560">Oxidoreductase</keyword>
<accession>A0A3B0S0E6</accession>
<sequence length="277" mass="28869">MSRKQPIPLSGKLVLLGAGKMGGAMMEGWLAAGIVPSQLVIFDPAPAKEILTLIKNHGLLLNPDVSTLSNVDVILTAVKPQIMDTALETVLPLKNQNPLILSIVAGKTIESFEQHFGRDASVIRTIPNTPAAVGRGITAMAANGNVTEAQTGLAKILLASIGEVVTVDDENQIDAVTGLSGSGPAYVFYMTECLAKAGEAQGLNSELAMQLARATVEGAGELMRATGTDAATLRKNVTSPNGTTQAGLEVLMADDGLETLLEKTVDAATRRSRELAD</sequence>
<dbReference type="Pfam" id="PF03807">
    <property type="entry name" value="F420_oxidored"/>
    <property type="match status" value="1"/>
</dbReference>
<dbReference type="InterPro" id="IPR029036">
    <property type="entry name" value="P5CR_dimer"/>
</dbReference>
<dbReference type="PANTHER" id="PTHR11645:SF0">
    <property type="entry name" value="PYRROLINE-5-CARBOXYLATE REDUCTASE 3"/>
    <property type="match status" value="1"/>
</dbReference>
<evidence type="ECO:0000256" key="3">
    <source>
        <dbReference type="ARBA" id="ARBA00023002"/>
    </source>
</evidence>
<dbReference type="SUPFAM" id="SSF51735">
    <property type="entry name" value="NAD(P)-binding Rossmann-fold domains"/>
    <property type="match status" value="1"/>
</dbReference>
<reference evidence="6" key="1">
    <citation type="submission" date="2018-06" db="EMBL/GenBank/DDBJ databases">
        <authorList>
            <person name="Zhirakovskaya E."/>
        </authorList>
    </citation>
    <scope>NUCLEOTIDE SEQUENCE</scope>
</reference>
<proteinExistence type="inferred from homology"/>
<dbReference type="AlphaFoldDB" id="A0A3B0S0E6"/>
<dbReference type="GO" id="GO:0004735">
    <property type="term" value="F:pyrroline-5-carboxylate reductase activity"/>
    <property type="evidence" value="ECO:0007669"/>
    <property type="project" value="UniProtKB-EC"/>
</dbReference>
<dbReference type="InterPro" id="IPR000304">
    <property type="entry name" value="Pyrroline-COOH_reductase"/>
</dbReference>
<keyword evidence="2" id="KW-0521">NADP</keyword>
<evidence type="ECO:0000259" key="4">
    <source>
        <dbReference type="Pfam" id="PF03807"/>
    </source>
</evidence>
<evidence type="ECO:0000256" key="2">
    <source>
        <dbReference type="ARBA" id="ARBA00022857"/>
    </source>
</evidence>
<feature type="domain" description="Pyrroline-5-carboxylate reductase catalytic N-terminal" evidence="4">
    <location>
        <begin position="13"/>
        <end position="106"/>
    </location>
</feature>
<evidence type="ECO:0000259" key="5">
    <source>
        <dbReference type="Pfam" id="PF14748"/>
    </source>
</evidence>
<dbReference type="InterPro" id="IPR036291">
    <property type="entry name" value="NAD(P)-bd_dom_sf"/>
</dbReference>
<dbReference type="Gene3D" id="1.10.3730.10">
    <property type="entry name" value="ProC C-terminal domain-like"/>
    <property type="match status" value="1"/>
</dbReference>